<evidence type="ECO:0000256" key="3">
    <source>
        <dbReference type="ARBA" id="ARBA00022475"/>
    </source>
</evidence>
<evidence type="ECO:0000313" key="10">
    <source>
        <dbReference type="EMBL" id="EGS37462.1"/>
    </source>
</evidence>
<evidence type="ECO:0000256" key="2">
    <source>
        <dbReference type="ARBA" id="ARBA00022448"/>
    </source>
</evidence>
<sequence>MVQTGLIFGLLLGAVLQDWHFNFARQIHNGLTKQSGNGLLSLIVIIVVESAIVAALLLAGVLTIPANPDYAPAATIVGSLLFGLGMWLAHGCIVDNFVQVGNGDLNGLLALLAFNLTLVYYNWGVLSDRLGALNSEQVSDDLFHGRITGFLLCLGILAVITVAWLVWARKQVGWRALVAPLLIGLLAGGAFLANALAHSFGGFAIAGPLLSWYGFIKGHGAGIALSWGMYFTAGITIGAFLVALVKRQFQRRPLTIINLISSIVAGVLMGVGTGLSKGTLTSNGLVYTALFSVQGWLALVFIIVGYSLADWLAHRIKK</sequence>
<feature type="transmembrane region" description="Helical" evidence="9">
    <location>
        <begin position="143"/>
        <end position="167"/>
    </location>
</feature>
<keyword evidence="11" id="KW-1185">Reference proteome</keyword>
<evidence type="ECO:0000256" key="6">
    <source>
        <dbReference type="ARBA" id="ARBA00022989"/>
    </source>
</evidence>
<evidence type="ECO:0000256" key="9">
    <source>
        <dbReference type="SAM" id="Phobius"/>
    </source>
</evidence>
<keyword evidence="6 9" id="KW-1133">Transmembrane helix</keyword>
<feature type="transmembrane region" description="Helical" evidence="9">
    <location>
        <begin position="221"/>
        <end position="244"/>
    </location>
</feature>
<dbReference type="EMBL" id="AFTL01000012">
    <property type="protein sequence ID" value="EGS37462.1"/>
    <property type="molecule type" value="Genomic_DNA"/>
</dbReference>
<protein>
    <submittedName>
        <fullName evidence="10">YeeE/YedE family protein</fullName>
    </submittedName>
</protein>
<name>A0ABN0D5S0_9LACO</name>
<evidence type="ECO:0000256" key="4">
    <source>
        <dbReference type="ARBA" id="ARBA00022519"/>
    </source>
</evidence>
<dbReference type="RefSeq" id="WP_003715466.1">
    <property type="nucleotide sequence ID" value="NZ_AFTL01000012.1"/>
</dbReference>
<feature type="transmembrane region" description="Helical" evidence="9">
    <location>
        <begin position="179"/>
        <end position="201"/>
    </location>
</feature>
<evidence type="ECO:0000256" key="5">
    <source>
        <dbReference type="ARBA" id="ARBA00022692"/>
    </source>
</evidence>
<reference evidence="10 11" key="1">
    <citation type="submission" date="2011-05" db="EMBL/GenBank/DDBJ databases">
        <authorList>
            <person name="Durkin A.S."/>
            <person name="Kim M."/>
            <person name="Radune D."/>
            <person name="Hostetler J."/>
            <person name="Torralba M."/>
            <person name="Gillis M."/>
            <person name="Methe B."/>
            <person name="Sutton G."/>
            <person name="Nelson K.E."/>
        </authorList>
    </citation>
    <scope>NUCLEOTIDE SEQUENCE [LARGE SCALE GENOMIC DNA]</scope>
    <source>
        <strain evidence="10 11">F0423</strain>
    </source>
</reference>
<feature type="transmembrane region" description="Helical" evidence="9">
    <location>
        <begin position="105"/>
        <end position="123"/>
    </location>
</feature>
<comment type="similarity">
    <text evidence="8">Belongs to the TsuA/YedE (TC 9.B.102) family.</text>
</comment>
<accession>A0ABN0D5S0</accession>
<evidence type="ECO:0000313" key="11">
    <source>
        <dbReference type="Proteomes" id="UP000006035"/>
    </source>
</evidence>
<keyword evidence="3" id="KW-1003">Cell membrane</keyword>
<keyword evidence="7 9" id="KW-0472">Membrane</keyword>
<dbReference type="PANTHER" id="PTHR30574">
    <property type="entry name" value="INNER MEMBRANE PROTEIN YEDE"/>
    <property type="match status" value="1"/>
</dbReference>
<proteinExistence type="inferred from homology"/>
<dbReference type="Proteomes" id="UP000006035">
    <property type="component" value="Unassembled WGS sequence"/>
</dbReference>
<keyword evidence="2" id="KW-0813">Transport</keyword>
<keyword evidence="5 9" id="KW-0812">Transmembrane</keyword>
<feature type="transmembrane region" description="Helical" evidence="9">
    <location>
        <begin position="6"/>
        <end position="24"/>
    </location>
</feature>
<organism evidence="10 11">
    <name type="scientific">Limosilactobacillus oris F0423</name>
    <dbReference type="NCBI Taxonomy" id="944562"/>
    <lineage>
        <taxon>Bacteria</taxon>
        <taxon>Bacillati</taxon>
        <taxon>Bacillota</taxon>
        <taxon>Bacilli</taxon>
        <taxon>Lactobacillales</taxon>
        <taxon>Lactobacillaceae</taxon>
        <taxon>Limosilactobacillus</taxon>
    </lineage>
</organism>
<keyword evidence="4" id="KW-0997">Cell inner membrane</keyword>
<feature type="transmembrane region" description="Helical" evidence="9">
    <location>
        <begin position="256"/>
        <end position="275"/>
    </location>
</feature>
<evidence type="ECO:0000256" key="1">
    <source>
        <dbReference type="ARBA" id="ARBA00004429"/>
    </source>
</evidence>
<dbReference type="InterPro" id="IPR007272">
    <property type="entry name" value="Sulf_transp_TsuA/YedE"/>
</dbReference>
<feature type="transmembrane region" description="Helical" evidence="9">
    <location>
        <begin position="70"/>
        <end position="93"/>
    </location>
</feature>
<gene>
    <name evidence="10" type="ORF">HMPREF9102_1386</name>
</gene>
<comment type="caution">
    <text evidence="10">The sequence shown here is derived from an EMBL/GenBank/DDBJ whole genome shotgun (WGS) entry which is preliminary data.</text>
</comment>
<evidence type="ECO:0000256" key="8">
    <source>
        <dbReference type="ARBA" id="ARBA00035655"/>
    </source>
</evidence>
<dbReference type="PANTHER" id="PTHR30574:SF1">
    <property type="entry name" value="SULPHUR TRANSPORT DOMAIN-CONTAINING PROTEIN"/>
    <property type="match status" value="1"/>
</dbReference>
<feature type="transmembrane region" description="Helical" evidence="9">
    <location>
        <begin position="287"/>
        <end position="309"/>
    </location>
</feature>
<feature type="transmembrane region" description="Helical" evidence="9">
    <location>
        <begin position="36"/>
        <end position="64"/>
    </location>
</feature>
<dbReference type="Pfam" id="PF04143">
    <property type="entry name" value="Sulf_transp"/>
    <property type="match status" value="1"/>
</dbReference>
<comment type="subcellular location">
    <subcellularLocation>
        <location evidence="1">Cell inner membrane</location>
        <topology evidence="1">Multi-pass membrane protein</topology>
    </subcellularLocation>
</comment>
<evidence type="ECO:0000256" key="7">
    <source>
        <dbReference type="ARBA" id="ARBA00023136"/>
    </source>
</evidence>